<organism evidence="1 2">
    <name type="scientific">Acrobeloides nanus</name>
    <dbReference type="NCBI Taxonomy" id="290746"/>
    <lineage>
        <taxon>Eukaryota</taxon>
        <taxon>Metazoa</taxon>
        <taxon>Ecdysozoa</taxon>
        <taxon>Nematoda</taxon>
        <taxon>Chromadorea</taxon>
        <taxon>Rhabditida</taxon>
        <taxon>Tylenchina</taxon>
        <taxon>Cephalobomorpha</taxon>
        <taxon>Cephaloboidea</taxon>
        <taxon>Cephalobidae</taxon>
        <taxon>Acrobeloides</taxon>
    </lineage>
</organism>
<reference evidence="2" key="1">
    <citation type="submission" date="2022-11" db="UniProtKB">
        <authorList>
            <consortium name="WormBaseParasite"/>
        </authorList>
    </citation>
    <scope>IDENTIFICATION</scope>
</reference>
<proteinExistence type="predicted"/>
<dbReference type="AlphaFoldDB" id="A0A914EFN0"/>
<protein>
    <submittedName>
        <fullName evidence="2">Secreted protein</fullName>
    </submittedName>
</protein>
<dbReference type="WBParaSite" id="ACRNAN_scaffold744.g13862.t1">
    <property type="protein sequence ID" value="ACRNAN_scaffold744.g13862.t1"/>
    <property type="gene ID" value="ACRNAN_scaffold744.g13862"/>
</dbReference>
<dbReference type="Proteomes" id="UP000887540">
    <property type="component" value="Unplaced"/>
</dbReference>
<evidence type="ECO:0000313" key="1">
    <source>
        <dbReference type="Proteomes" id="UP000887540"/>
    </source>
</evidence>
<sequence length="106" mass="11094">MINAAAADAAIVEVVEVGAAEAVEKVVVAAVVVEAVAVAEANAVVMVVAVEAVEDPPEFYQNWFFTRWRRLGGGGGYGGSCGHKRRDTGFIGWLAKRHLGLGAPRS</sequence>
<accession>A0A914EFN0</accession>
<evidence type="ECO:0000313" key="2">
    <source>
        <dbReference type="WBParaSite" id="ACRNAN_scaffold744.g13862.t1"/>
    </source>
</evidence>
<keyword evidence="1" id="KW-1185">Reference proteome</keyword>
<name>A0A914EFN0_9BILA</name>